<dbReference type="NCBIfam" id="TIGR01640">
    <property type="entry name" value="F_box_assoc_1"/>
    <property type="match status" value="1"/>
</dbReference>
<feature type="signal peptide" evidence="1">
    <location>
        <begin position="1"/>
        <end position="23"/>
    </location>
</feature>
<dbReference type="PANTHER" id="PTHR31672">
    <property type="entry name" value="BNACNNG10540D PROTEIN"/>
    <property type="match status" value="1"/>
</dbReference>
<evidence type="ECO:0000313" key="3">
    <source>
        <dbReference type="EMBL" id="KAK0586573.1"/>
    </source>
</evidence>
<reference evidence="3" key="1">
    <citation type="journal article" date="2022" name="Plant J.">
        <title>Strategies of tolerance reflected in two North American maple genomes.</title>
        <authorList>
            <person name="McEvoy S.L."/>
            <person name="Sezen U.U."/>
            <person name="Trouern-Trend A."/>
            <person name="McMahon S.M."/>
            <person name="Schaberg P.G."/>
            <person name="Yang J."/>
            <person name="Wegrzyn J.L."/>
            <person name="Swenson N.G."/>
        </authorList>
    </citation>
    <scope>NUCLEOTIDE SEQUENCE</scope>
    <source>
        <strain evidence="3">NS2018</strain>
    </source>
</reference>
<keyword evidence="4" id="KW-1185">Reference proteome</keyword>
<dbReference type="InterPro" id="IPR013187">
    <property type="entry name" value="F-box-assoc_dom_typ3"/>
</dbReference>
<dbReference type="AlphaFoldDB" id="A0AA39VQF3"/>
<feature type="domain" description="F-box associated beta-propeller type 3" evidence="2">
    <location>
        <begin position="32"/>
        <end position="219"/>
    </location>
</feature>
<dbReference type="Proteomes" id="UP001168877">
    <property type="component" value="Unassembled WGS sequence"/>
</dbReference>
<reference evidence="3" key="2">
    <citation type="submission" date="2023-06" db="EMBL/GenBank/DDBJ databases">
        <authorList>
            <person name="Swenson N.G."/>
            <person name="Wegrzyn J.L."/>
            <person name="Mcevoy S.L."/>
        </authorList>
    </citation>
    <scope>NUCLEOTIDE SEQUENCE</scope>
    <source>
        <strain evidence="3">NS2018</strain>
        <tissue evidence="3">Leaf</tissue>
    </source>
</reference>
<dbReference type="InterPro" id="IPR017451">
    <property type="entry name" value="F-box-assoc_interact_dom"/>
</dbReference>
<comment type="caution">
    <text evidence="3">The sequence shown here is derived from an EMBL/GenBank/DDBJ whole genome shotgun (WGS) entry which is preliminary data.</text>
</comment>
<dbReference type="PANTHER" id="PTHR31672:SF13">
    <property type="entry name" value="F-BOX PROTEIN CPR30-LIKE"/>
    <property type="match status" value="1"/>
</dbReference>
<protein>
    <recommendedName>
        <fullName evidence="2">F-box associated beta-propeller type 3 domain-containing protein</fullName>
    </recommendedName>
</protein>
<name>A0AA39VQF3_ACESA</name>
<evidence type="ECO:0000259" key="2">
    <source>
        <dbReference type="Pfam" id="PF08268"/>
    </source>
</evidence>
<keyword evidence="1" id="KW-0732">Signal</keyword>
<evidence type="ECO:0000313" key="4">
    <source>
        <dbReference type="Proteomes" id="UP001168877"/>
    </source>
</evidence>
<evidence type="ECO:0000256" key="1">
    <source>
        <dbReference type="SAM" id="SignalP"/>
    </source>
</evidence>
<sequence>MERSRRKVVGLPILLFSYLHCDCLYVGEVGFGLACFQSYDRLGEAYLCNPLRRQVLVLPTVTVIDSNAFRNRYGMGFDSATNAYKIVHVVSSKNADRFVAEVYTFGTKSLWRRISSSILRHIFHINCIYAHGDMHWTNQLPYTSFFQCGLITSFNFEKEEFMLTPLPDFGYKPAGHEKFLLTALRGSLAVVHVVPEETHVEIWVMKDYENKVWCEEAIKEEQVRLGNGIGVEVALRLHAAFRLETAIRVAPVSILLLIKKIMSSSSNSASSLSKMPLASL</sequence>
<gene>
    <name evidence="3" type="ORF">LWI29_009083</name>
</gene>
<organism evidence="3 4">
    <name type="scientific">Acer saccharum</name>
    <name type="common">Sugar maple</name>
    <dbReference type="NCBI Taxonomy" id="4024"/>
    <lineage>
        <taxon>Eukaryota</taxon>
        <taxon>Viridiplantae</taxon>
        <taxon>Streptophyta</taxon>
        <taxon>Embryophyta</taxon>
        <taxon>Tracheophyta</taxon>
        <taxon>Spermatophyta</taxon>
        <taxon>Magnoliopsida</taxon>
        <taxon>eudicotyledons</taxon>
        <taxon>Gunneridae</taxon>
        <taxon>Pentapetalae</taxon>
        <taxon>rosids</taxon>
        <taxon>malvids</taxon>
        <taxon>Sapindales</taxon>
        <taxon>Sapindaceae</taxon>
        <taxon>Hippocastanoideae</taxon>
        <taxon>Acereae</taxon>
        <taxon>Acer</taxon>
    </lineage>
</organism>
<dbReference type="Pfam" id="PF08268">
    <property type="entry name" value="FBA_3"/>
    <property type="match status" value="1"/>
</dbReference>
<accession>A0AA39VQF3</accession>
<feature type="chain" id="PRO_5041424371" description="F-box associated beta-propeller type 3 domain-containing protein" evidence="1">
    <location>
        <begin position="24"/>
        <end position="280"/>
    </location>
</feature>
<proteinExistence type="predicted"/>
<dbReference type="InterPro" id="IPR050796">
    <property type="entry name" value="SCF_F-box_component"/>
</dbReference>
<dbReference type="EMBL" id="JAUESC010000382">
    <property type="protein sequence ID" value="KAK0586573.1"/>
    <property type="molecule type" value="Genomic_DNA"/>
</dbReference>